<dbReference type="EMBL" id="KV722337">
    <property type="protein sequence ID" value="OCH95189.1"/>
    <property type="molecule type" value="Genomic_DNA"/>
</dbReference>
<dbReference type="InterPro" id="IPR046521">
    <property type="entry name" value="DUF6698"/>
</dbReference>
<sequence length="366" mass="40373">MIKLEGQIAQLQLENKRLYSELVAAQQSAEVPCADTRANDAGSTETDDLLMSLYRLGKRYSLVERPWITASDLKILICPGTKDELDDPSSTLSTTSNVLTLRSVSDLFATLRGEWIPTLRGPTFRHHFFKGVDVFRDVFRPSIGTDIDAVQPKAVASATTLNRLKRLAGYNGSSAACPYDAYPPILYQGQVARTGGVGCFGNKLLAEALRRLIYGVSQGRPAIGWSWNLSGVTAGMIAWISIAAIYILSPDTAFEESGAQTHIPYHIRFTQYKDLLEEARRKDSGKHIFEVWDSIVLQDHPARDRRRLSEPIEVEDFTPDLNAIPDDDDDYTSGVNNGDAPEVAAGEVSSTARRKPQRQAPVCKLG</sequence>
<gene>
    <name evidence="3" type="ORF">OBBRIDRAFT_831041</name>
</gene>
<organism evidence="3 4">
    <name type="scientific">Obba rivulosa</name>
    <dbReference type="NCBI Taxonomy" id="1052685"/>
    <lineage>
        <taxon>Eukaryota</taxon>
        <taxon>Fungi</taxon>
        <taxon>Dikarya</taxon>
        <taxon>Basidiomycota</taxon>
        <taxon>Agaricomycotina</taxon>
        <taxon>Agaricomycetes</taxon>
        <taxon>Polyporales</taxon>
        <taxon>Gelatoporiaceae</taxon>
        <taxon>Obba</taxon>
    </lineage>
</organism>
<keyword evidence="4" id="KW-1185">Reference proteome</keyword>
<evidence type="ECO:0000256" key="1">
    <source>
        <dbReference type="SAM" id="Coils"/>
    </source>
</evidence>
<feature type="region of interest" description="Disordered" evidence="2">
    <location>
        <begin position="318"/>
        <end position="366"/>
    </location>
</feature>
<dbReference type="Proteomes" id="UP000250043">
    <property type="component" value="Unassembled WGS sequence"/>
</dbReference>
<dbReference type="AlphaFoldDB" id="A0A8E2DT86"/>
<evidence type="ECO:0000313" key="3">
    <source>
        <dbReference type="EMBL" id="OCH95189.1"/>
    </source>
</evidence>
<name>A0A8E2DT86_9APHY</name>
<keyword evidence="1" id="KW-0175">Coiled coil</keyword>
<feature type="coiled-coil region" evidence="1">
    <location>
        <begin position="1"/>
        <end position="28"/>
    </location>
</feature>
<protein>
    <submittedName>
        <fullName evidence="3">Uncharacterized protein</fullName>
    </submittedName>
</protein>
<dbReference type="OrthoDB" id="2758671at2759"/>
<evidence type="ECO:0000256" key="2">
    <source>
        <dbReference type="SAM" id="MobiDB-lite"/>
    </source>
</evidence>
<accession>A0A8E2DT86</accession>
<proteinExistence type="predicted"/>
<evidence type="ECO:0000313" key="4">
    <source>
        <dbReference type="Proteomes" id="UP000250043"/>
    </source>
</evidence>
<dbReference type="Pfam" id="PF20414">
    <property type="entry name" value="DUF6698"/>
    <property type="match status" value="1"/>
</dbReference>
<reference evidence="3 4" key="1">
    <citation type="submission" date="2016-07" db="EMBL/GenBank/DDBJ databases">
        <title>Draft genome of the white-rot fungus Obba rivulosa 3A-2.</title>
        <authorList>
            <consortium name="DOE Joint Genome Institute"/>
            <person name="Miettinen O."/>
            <person name="Riley R."/>
            <person name="Acob R."/>
            <person name="Barry K."/>
            <person name="Cullen D."/>
            <person name="De Vries R."/>
            <person name="Hainaut M."/>
            <person name="Hatakka A."/>
            <person name="Henrissat B."/>
            <person name="Hilden K."/>
            <person name="Kuo R."/>
            <person name="Labutti K."/>
            <person name="Lipzen A."/>
            <person name="Makela M.R."/>
            <person name="Sandor L."/>
            <person name="Spatafora J.W."/>
            <person name="Grigoriev I.V."/>
            <person name="Hibbett D.S."/>
        </authorList>
    </citation>
    <scope>NUCLEOTIDE SEQUENCE [LARGE SCALE GENOMIC DNA]</scope>
    <source>
        <strain evidence="3 4">3A-2</strain>
    </source>
</reference>